<dbReference type="Pfam" id="PF00534">
    <property type="entry name" value="Glycos_transf_1"/>
    <property type="match status" value="1"/>
</dbReference>
<comment type="caution">
    <text evidence="3">The sequence shown here is derived from an EMBL/GenBank/DDBJ whole genome shotgun (WGS) entry which is preliminary data.</text>
</comment>
<organism evidence="3 4">
    <name type="scientific">Sulfuriferula multivorans</name>
    <dbReference type="NCBI Taxonomy" id="1559896"/>
    <lineage>
        <taxon>Bacteria</taxon>
        <taxon>Pseudomonadati</taxon>
        <taxon>Pseudomonadota</taxon>
        <taxon>Betaproteobacteria</taxon>
        <taxon>Nitrosomonadales</taxon>
        <taxon>Sulfuricellaceae</taxon>
        <taxon>Sulfuriferula</taxon>
    </lineage>
</organism>
<sequence length="387" mass="42641">MLAHNAYQQRGGEDAVVEDELALLRSRGHVVETYFRHNDEIKQASRIKTAVQTAWSFKTRDDVTARILDFKPDLIHVHNTFPLISPAIYWVADRLAVPVVQTLHNFRLLCPQAMFLREGRVCEDCLGSVPWRGVVRGCYRGSKVQSAVLTSMITVHRAMGTWRNKVTRYIALNDFCRRKFIEGGLPAERFVIKPNFVDFAAPVEGPRDGFLFVGRLSAEKGVDVLVAAAGQLINTSVRMAGSGPEAGLLEGVAGIHALGAVSGEAVCGEMNRAMALVLPSIWYENFPRTLVEAFGCGLPVIASRIGALADLVEDGVTGLLFEPGNAQDLAAKMRWAQQHPQQMAQMGRNARALYEAEFTAERNYQQLIAIYQDAIREVKGKDSATGT</sequence>
<dbReference type="AlphaFoldDB" id="A0A401JBQ1"/>
<feature type="domain" description="Glycosyltransferase subfamily 4-like N-terminal" evidence="2">
    <location>
        <begin position="14"/>
        <end position="199"/>
    </location>
</feature>
<evidence type="ECO:0000313" key="3">
    <source>
        <dbReference type="EMBL" id="GBL45092.1"/>
    </source>
</evidence>
<accession>A0A401JBQ1</accession>
<dbReference type="Pfam" id="PF13439">
    <property type="entry name" value="Glyco_transf_4"/>
    <property type="match status" value="1"/>
</dbReference>
<reference evidence="3 4" key="1">
    <citation type="journal article" date="2019" name="Front. Microbiol.">
        <title>Genomes of Neutrophilic Sulfur-Oxidizing Chemolithoautotrophs Representing 9 Proteobacterial Species From 8 Genera.</title>
        <authorList>
            <person name="Watanabe T."/>
            <person name="Kojima H."/>
            <person name="Umezawa K."/>
            <person name="Hori C."/>
            <person name="Takasuka T.E."/>
            <person name="Kato Y."/>
            <person name="Fukui M."/>
        </authorList>
    </citation>
    <scope>NUCLEOTIDE SEQUENCE [LARGE SCALE GENOMIC DNA]</scope>
    <source>
        <strain evidence="3 4">TTN</strain>
    </source>
</reference>
<proteinExistence type="predicted"/>
<dbReference type="InterPro" id="IPR028098">
    <property type="entry name" value="Glyco_trans_4-like_N"/>
</dbReference>
<dbReference type="InterPro" id="IPR050194">
    <property type="entry name" value="Glycosyltransferase_grp1"/>
</dbReference>
<dbReference type="SUPFAM" id="SSF53756">
    <property type="entry name" value="UDP-Glycosyltransferase/glycogen phosphorylase"/>
    <property type="match status" value="1"/>
</dbReference>
<dbReference type="PANTHER" id="PTHR45947:SF13">
    <property type="entry name" value="TRANSFERASE"/>
    <property type="match status" value="1"/>
</dbReference>
<dbReference type="InterPro" id="IPR001296">
    <property type="entry name" value="Glyco_trans_1"/>
</dbReference>
<evidence type="ECO:0000259" key="2">
    <source>
        <dbReference type="Pfam" id="PF13439"/>
    </source>
</evidence>
<dbReference type="Gene3D" id="3.40.50.2000">
    <property type="entry name" value="Glycogen Phosphorylase B"/>
    <property type="match status" value="2"/>
</dbReference>
<dbReference type="EMBL" id="BGOW01000005">
    <property type="protein sequence ID" value="GBL45092.1"/>
    <property type="molecule type" value="Genomic_DNA"/>
</dbReference>
<dbReference type="Proteomes" id="UP000286806">
    <property type="component" value="Unassembled WGS sequence"/>
</dbReference>
<gene>
    <name evidence="3" type="ORF">SFMTTN_0896</name>
</gene>
<dbReference type="GO" id="GO:0016757">
    <property type="term" value="F:glycosyltransferase activity"/>
    <property type="evidence" value="ECO:0007669"/>
    <property type="project" value="InterPro"/>
</dbReference>
<evidence type="ECO:0000259" key="1">
    <source>
        <dbReference type="Pfam" id="PF00534"/>
    </source>
</evidence>
<keyword evidence="4" id="KW-1185">Reference proteome</keyword>
<keyword evidence="3" id="KW-0808">Transferase</keyword>
<feature type="domain" description="Glycosyl transferase family 1" evidence="1">
    <location>
        <begin position="210"/>
        <end position="351"/>
    </location>
</feature>
<evidence type="ECO:0000313" key="4">
    <source>
        <dbReference type="Proteomes" id="UP000286806"/>
    </source>
</evidence>
<protein>
    <submittedName>
        <fullName evidence="3">Glycosyltransferase</fullName>
    </submittedName>
</protein>
<dbReference type="PANTHER" id="PTHR45947">
    <property type="entry name" value="SULFOQUINOVOSYL TRANSFERASE SQD2"/>
    <property type="match status" value="1"/>
</dbReference>
<name>A0A401JBQ1_9PROT</name>